<evidence type="ECO:0000256" key="3">
    <source>
        <dbReference type="ARBA" id="ARBA00022452"/>
    </source>
</evidence>
<dbReference type="InterPro" id="IPR036942">
    <property type="entry name" value="Beta-barrel_TonB_sf"/>
</dbReference>
<comment type="similarity">
    <text evidence="8 9">Belongs to the TonB-dependent receptor family.</text>
</comment>
<feature type="domain" description="TonB-dependent receptor-like beta-barrel" evidence="11">
    <location>
        <begin position="246"/>
        <end position="699"/>
    </location>
</feature>
<dbReference type="GO" id="GO:0033214">
    <property type="term" value="P:siderophore-iron import into cell"/>
    <property type="evidence" value="ECO:0007669"/>
    <property type="project" value="TreeGrafter"/>
</dbReference>
<comment type="caution">
    <text evidence="13">The sequence shown here is derived from an EMBL/GenBank/DDBJ whole genome shotgun (WGS) entry which is preliminary data.</text>
</comment>
<feature type="domain" description="TonB-dependent receptor plug" evidence="12">
    <location>
        <begin position="41"/>
        <end position="150"/>
    </location>
</feature>
<feature type="signal peptide" evidence="10">
    <location>
        <begin position="1"/>
        <end position="23"/>
    </location>
</feature>
<keyword evidence="10" id="KW-0732">Signal</keyword>
<evidence type="ECO:0000256" key="10">
    <source>
        <dbReference type="SAM" id="SignalP"/>
    </source>
</evidence>
<dbReference type="SUPFAM" id="SSF56935">
    <property type="entry name" value="Porins"/>
    <property type="match status" value="1"/>
</dbReference>
<dbReference type="Proteomes" id="UP000298325">
    <property type="component" value="Unassembled WGS sequence"/>
</dbReference>
<dbReference type="AlphaFoldDB" id="A0A4Z1BSE7"/>
<gene>
    <name evidence="13" type="ORF">E5Q11_10315</name>
</gene>
<comment type="subcellular location">
    <subcellularLocation>
        <location evidence="1 8">Cell outer membrane</location>
        <topology evidence="1 8">Multi-pass membrane protein</topology>
    </subcellularLocation>
</comment>
<dbReference type="InterPro" id="IPR039426">
    <property type="entry name" value="TonB-dep_rcpt-like"/>
</dbReference>
<dbReference type="InterPro" id="IPR012910">
    <property type="entry name" value="Plug_dom"/>
</dbReference>
<evidence type="ECO:0000259" key="12">
    <source>
        <dbReference type="Pfam" id="PF07715"/>
    </source>
</evidence>
<proteinExistence type="inferred from homology"/>
<dbReference type="GO" id="GO:0009279">
    <property type="term" value="C:cell outer membrane"/>
    <property type="evidence" value="ECO:0007669"/>
    <property type="project" value="UniProtKB-SubCell"/>
</dbReference>
<evidence type="ECO:0000256" key="7">
    <source>
        <dbReference type="ARBA" id="ARBA00023237"/>
    </source>
</evidence>
<dbReference type="InterPro" id="IPR000531">
    <property type="entry name" value="Beta-barrel_TonB"/>
</dbReference>
<dbReference type="PANTHER" id="PTHR30442:SF0">
    <property type="entry name" value="FE(3+) DICITRATE TRANSPORT PROTEIN FECA"/>
    <property type="match status" value="1"/>
</dbReference>
<keyword evidence="7 8" id="KW-0998">Cell outer membrane</keyword>
<evidence type="ECO:0000259" key="11">
    <source>
        <dbReference type="Pfam" id="PF00593"/>
    </source>
</evidence>
<keyword evidence="6 8" id="KW-0472">Membrane</keyword>
<keyword evidence="3 8" id="KW-1134">Transmembrane beta strand</keyword>
<evidence type="ECO:0000256" key="1">
    <source>
        <dbReference type="ARBA" id="ARBA00004571"/>
    </source>
</evidence>
<keyword evidence="5 9" id="KW-0798">TonB box</keyword>
<protein>
    <submittedName>
        <fullName evidence="13">TonB-dependent receptor</fullName>
    </submittedName>
</protein>
<dbReference type="Pfam" id="PF00593">
    <property type="entry name" value="TonB_dep_Rec_b-barrel"/>
    <property type="match status" value="1"/>
</dbReference>
<keyword evidence="2 8" id="KW-0813">Transport</keyword>
<keyword evidence="13" id="KW-0675">Receptor</keyword>
<dbReference type="RefSeq" id="WP_135803297.1">
    <property type="nucleotide sequence ID" value="NZ_SRPF01000002.1"/>
</dbReference>
<dbReference type="Gene3D" id="2.40.170.20">
    <property type="entry name" value="TonB-dependent receptor, beta-barrel domain"/>
    <property type="match status" value="1"/>
</dbReference>
<evidence type="ECO:0000256" key="6">
    <source>
        <dbReference type="ARBA" id="ARBA00023136"/>
    </source>
</evidence>
<dbReference type="Pfam" id="PF07715">
    <property type="entry name" value="Plug"/>
    <property type="match status" value="1"/>
</dbReference>
<dbReference type="InterPro" id="IPR037066">
    <property type="entry name" value="Plug_dom_sf"/>
</dbReference>
<feature type="chain" id="PRO_5021243763" evidence="10">
    <location>
        <begin position="24"/>
        <end position="729"/>
    </location>
</feature>
<keyword evidence="4 8" id="KW-0812">Transmembrane</keyword>
<evidence type="ECO:0000256" key="9">
    <source>
        <dbReference type="RuleBase" id="RU003357"/>
    </source>
</evidence>
<evidence type="ECO:0000313" key="13">
    <source>
        <dbReference type="EMBL" id="TGN40635.1"/>
    </source>
</evidence>
<dbReference type="OrthoDB" id="9760494at2"/>
<dbReference type="PROSITE" id="PS52016">
    <property type="entry name" value="TONB_DEPENDENT_REC_3"/>
    <property type="match status" value="1"/>
</dbReference>
<sequence>MPTQFSRNLLALAIMSAPAAAMAQQQSLNELVIIGDEASASALPGSAHVVSNEDMETMKYTDVHQVARQVPGVYFQEEDGYGLRPNIGIRGSGSGRSSKVTLMEDGVLMAPAPYAAPAAYYFPSFGRINSVEVLKGPDLLRYGPQTVGGAINFRSTPIPREAAGNVTTEIGEDSSKRLHTWYGASSEQAGFLIEAHQQESDGFKNIQGSDRETGFDKQDFVAKLRLNSPSSADVYHQLNLKVDYSEELSNETYLGLTDEDFAKDPNQRYFASERDNMDTQRTGYMARHLVDLNDNLTLTTTAYRNEFARNWYKAAGLGGLIDDANNGDATAQAQLRGEADVEFDIKNNNREYVSQGLDFKADWNTELAGMSHDLTFGTRLHEDEVDRFQPIDTYEQVVTNGRPTLEFQSSTLTTGIGSGDNRVEEADAWSSFIADRIAVNDRLTVTTLLRYEDIETRATRYSDQARTTVDRTVSNDTAEWLPGVGATYELDGGITLLGGVHRGLAPAGPGSEDNVEPEISVNYELGARFSRGATRAELIGFYSDYSNTVENCSVATPCSDQNNSTSGSFSKGESRVQGIEALIGHEFALANGVSAPVQANWTYTDGEVTETADDGSVLKGDNLTYLPENVFNLRAGLRGGDQWDVYANVGFVDSMCIDNTCERGGDNTFSETESLTVVDLSGSYALTSNARMFAKVANVFDNQKIVARSPDGARPNLPRTGYVGVSVDF</sequence>
<evidence type="ECO:0000256" key="2">
    <source>
        <dbReference type="ARBA" id="ARBA00022448"/>
    </source>
</evidence>
<dbReference type="PANTHER" id="PTHR30442">
    <property type="entry name" value="IRON III DICITRATE TRANSPORT PROTEIN FECA"/>
    <property type="match status" value="1"/>
</dbReference>
<dbReference type="EMBL" id="SRPF01000002">
    <property type="protein sequence ID" value="TGN40635.1"/>
    <property type="molecule type" value="Genomic_DNA"/>
</dbReference>
<organism evidence="13 14">
    <name type="scientific">Marinobacter confluentis</name>
    <dbReference type="NCBI Taxonomy" id="1697557"/>
    <lineage>
        <taxon>Bacteria</taxon>
        <taxon>Pseudomonadati</taxon>
        <taxon>Pseudomonadota</taxon>
        <taxon>Gammaproteobacteria</taxon>
        <taxon>Pseudomonadales</taxon>
        <taxon>Marinobacteraceae</taxon>
        <taxon>Marinobacter</taxon>
    </lineage>
</organism>
<evidence type="ECO:0000256" key="5">
    <source>
        <dbReference type="ARBA" id="ARBA00023077"/>
    </source>
</evidence>
<evidence type="ECO:0000313" key="14">
    <source>
        <dbReference type="Proteomes" id="UP000298325"/>
    </source>
</evidence>
<accession>A0A4Z1BSE7</accession>
<reference evidence="13 14" key="1">
    <citation type="submission" date="2019-04" db="EMBL/GenBank/DDBJ databases">
        <authorList>
            <person name="Park S."/>
            <person name="Yoon J.-H."/>
        </authorList>
    </citation>
    <scope>NUCLEOTIDE SEQUENCE [LARGE SCALE GENOMIC DNA]</scope>
    <source>
        <strain evidence="13 14">HJM-18</strain>
    </source>
</reference>
<keyword evidence="14" id="KW-1185">Reference proteome</keyword>
<dbReference type="Gene3D" id="2.170.130.10">
    <property type="entry name" value="TonB-dependent receptor, plug domain"/>
    <property type="match status" value="1"/>
</dbReference>
<name>A0A4Z1BSE7_9GAMM</name>
<evidence type="ECO:0000256" key="4">
    <source>
        <dbReference type="ARBA" id="ARBA00022692"/>
    </source>
</evidence>
<evidence type="ECO:0000256" key="8">
    <source>
        <dbReference type="PROSITE-ProRule" id="PRU01360"/>
    </source>
</evidence>